<evidence type="ECO:0000259" key="9">
    <source>
        <dbReference type="Pfam" id="PF17768"/>
    </source>
</evidence>
<gene>
    <name evidence="10" type="ORF">A3I35_00010</name>
</gene>
<dbReference type="AlphaFoldDB" id="A0A1F5S0F5"/>
<comment type="similarity">
    <text evidence="1">Belongs to the RecJ family.</text>
</comment>
<evidence type="ECO:0000313" key="10">
    <source>
        <dbReference type="EMBL" id="OGF20144.1"/>
    </source>
</evidence>
<evidence type="ECO:0000259" key="8">
    <source>
        <dbReference type="Pfam" id="PF02272"/>
    </source>
</evidence>
<feature type="domain" description="RecJ OB" evidence="9">
    <location>
        <begin position="534"/>
        <end position="641"/>
    </location>
</feature>
<dbReference type="PANTHER" id="PTHR30255:SF2">
    <property type="entry name" value="SINGLE-STRANDED-DNA-SPECIFIC EXONUCLEASE RECJ"/>
    <property type="match status" value="1"/>
</dbReference>
<keyword evidence="3" id="KW-0540">Nuclease</keyword>
<evidence type="ECO:0000259" key="7">
    <source>
        <dbReference type="Pfam" id="PF01368"/>
    </source>
</evidence>
<dbReference type="GO" id="GO:0006281">
    <property type="term" value="P:DNA repair"/>
    <property type="evidence" value="ECO:0007669"/>
    <property type="project" value="InterPro"/>
</dbReference>
<feature type="coiled-coil region" evidence="6">
    <location>
        <begin position="331"/>
        <end position="358"/>
    </location>
</feature>
<keyword evidence="4" id="KW-0378">Hydrolase</keyword>
<organism evidence="10 11">
    <name type="scientific">Candidatus Falkowbacteria bacterium RIFCSPLOWO2_02_FULL_45_15</name>
    <dbReference type="NCBI Taxonomy" id="1797988"/>
    <lineage>
        <taxon>Bacteria</taxon>
        <taxon>Candidatus Falkowiibacteriota</taxon>
    </lineage>
</organism>
<name>A0A1F5S0F5_9BACT</name>
<dbReference type="InterPro" id="IPR004610">
    <property type="entry name" value="RecJ"/>
</dbReference>
<dbReference type="InterPro" id="IPR001667">
    <property type="entry name" value="DDH_dom"/>
</dbReference>
<dbReference type="GO" id="GO:0003676">
    <property type="term" value="F:nucleic acid binding"/>
    <property type="evidence" value="ECO:0007669"/>
    <property type="project" value="InterPro"/>
</dbReference>
<evidence type="ECO:0000256" key="5">
    <source>
        <dbReference type="ARBA" id="ARBA00022839"/>
    </source>
</evidence>
<dbReference type="InterPro" id="IPR041122">
    <property type="entry name" value="RecJ_OB"/>
</dbReference>
<evidence type="ECO:0000313" key="11">
    <source>
        <dbReference type="Proteomes" id="UP000177878"/>
    </source>
</evidence>
<dbReference type="Gene3D" id="3.10.310.30">
    <property type="match status" value="1"/>
</dbReference>
<feature type="domain" description="DDH" evidence="7">
    <location>
        <begin position="77"/>
        <end position="244"/>
    </location>
</feature>
<dbReference type="PANTHER" id="PTHR30255">
    <property type="entry name" value="SINGLE-STRANDED-DNA-SPECIFIC EXONUCLEASE RECJ"/>
    <property type="match status" value="1"/>
</dbReference>
<dbReference type="Pfam" id="PF02272">
    <property type="entry name" value="DHHA1"/>
    <property type="match status" value="1"/>
</dbReference>
<dbReference type="STRING" id="1797988.A3I35_00010"/>
<dbReference type="Pfam" id="PF17768">
    <property type="entry name" value="RecJ_OB"/>
    <property type="match status" value="1"/>
</dbReference>
<dbReference type="Pfam" id="PF01368">
    <property type="entry name" value="DHH"/>
    <property type="match status" value="1"/>
</dbReference>
<dbReference type="GO" id="GO:0008409">
    <property type="term" value="F:5'-3' exonuclease activity"/>
    <property type="evidence" value="ECO:0007669"/>
    <property type="project" value="InterPro"/>
</dbReference>
<dbReference type="EMBL" id="MFFV01000006">
    <property type="protein sequence ID" value="OGF20144.1"/>
    <property type="molecule type" value="Genomic_DNA"/>
</dbReference>
<dbReference type="SUPFAM" id="SSF64182">
    <property type="entry name" value="DHH phosphoesterases"/>
    <property type="match status" value="1"/>
</dbReference>
<protein>
    <recommendedName>
        <fullName evidence="2">Single-stranded-DNA-specific exonuclease RecJ</fullName>
    </recommendedName>
</protein>
<evidence type="ECO:0000256" key="1">
    <source>
        <dbReference type="ARBA" id="ARBA00005915"/>
    </source>
</evidence>
<dbReference type="InterPro" id="IPR038763">
    <property type="entry name" value="DHH_sf"/>
</dbReference>
<keyword evidence="6" id="KW-0175">Coiled coil</keyword>
<dbReference type="Proteomes" id="UP000177878">
    <property type="component" value="Unassembled WGS sequence"/>
</dbReference>
<evidence type="ECO:0000256" key="2">
    <source>
        <dbReference type="ARBA" id="ARBA00019841"/>
    </source>
</evidence>
<dbReference type="NCBIfam" id="TIGR00644">
    <property type="entry name" value="recJ"/>
    <property type="match status" value="1"/>
</dbReference>
<keyword evidence="5 10" id="KW-0269">Exonuclease</keyword>
<evidence type="ECO:0000256" key="4">
    <source>
        <dbReference type="ARBA" id="ARBA00022801"/>
    </source>
</evidence>
<proteinExistence type="inferred from homology"/>
<dbReference type="Gene3D" id="3.90.1640.30">
    <property type="match status" value="1"/>
</dbReference>
<sequence>MRKWNLLAKKITDNKILDLPEINPVVLQLLASRGLSAEQIKKFLEPSYAEELRDPFLFKQMRDAVELIFKHLQAGNKIVVYGDYDADGVCSTAIMHETLFFLATLGKTEPAAKIDIYIPDRASEGYGLKKSALKNLAKAGAKLIITVDNATRNVDEVAYAKTLGLDIIITDHHEPGPKLPDCLIINPKLDYEKYPFSGLAGCGVAFKVAEGLISSATHVFSSKNINSKGDIFLKWLLDLVAIGTIADLVPLIDENRVLVKYGLVVLNKTSRLGLKKLIAVARSGVDKNGNNREIDSWQVGFQLAPRLNAAGRLNHANNAYELLVTEDAAEADKIAQQLNATNQERQRLTEEIFQYADTQVNQEDKILFAVDPNLTPALPAGRPNPSPYEGEGRNAPWPAGVMGLVAGKLTEKYYRPALAITDKGGEIVGSGRSISEFDVTAMLEECAEWLANFGGHKQACGFTLKPSPPPAMLPASNCVAVGGLQAGQPSPSLAGRQAKGRGGNKSNLEKFLAKAKKIAAEKLADVELTPTLDVDWKINFSDVNEDLYEALQKLRPFGVGNPQPKFLTANLSVVNALNMGADGRHLKLKLQAENKVLLDAVAFSAGEEWKKIKVGDKIDLVYYVDRNEWNGRREMQLKIVDMHNAKPRTNANATKA</sequence>
<dbReference type="Gene3D" id="2.40.50.460">
    <property type="match status" value="1"/>
</dbReference>
<evidence type="ECO:0000256" key="6">
    <source>
        <dbReference type="SAM" id="Coils"/>
    </source>
</evidence>
<dbReference type="InterPro" id="IPR051673">
    <property type="entry name" value="SSDNA_exonuclease_RecJ"/>
</dbReference>
<accession>A0A1F5S0F5</accession>
<dbReference type="GO" id="GO:0006310">
    <property type="term" value="P:DNA recombination"/>
    <property type="evidence" value="ECO:0007669"/>
    <property type="project" value="InterPro"/>
</dbReference>
<comment type="caution">
    <text evidence="10">The sequence shown here is derived from an EMBL/GenBank/DDBJ whole genome shotgun (WGS) entry which is preliminary data.</text>
</comment>
<dbReference type="InterPro" id="IPR003156">
    <property type="entry name" value="DHHA1_dom"/>
</dbReference>
<feature type="domain" description="DHHA1" evidence="8">
    <location>
        <begin position="397"/>
        <end position="465"/>
    </location>
</feature>
<evidence type="ECO:0000256" key="3">
    <source>
        <dbReference type="ARBA" id="ARBA00022722"/>
    </source>
</evidence>
<reference evidence="10 11" key="1">
    <citation type="journal article" date="2016" name="Nat. Commun.">
        <title>Thousands of microbial genomes shed light on interconnected biogeochemical processes in an aquifer system.</title>
        <authorList>
            <person name="Anantharaman K."/>
            <person name="Brown C.T."/>
            <person name="Hug L.A."/>
            <person name="Sharon I."/>
            <person name="Castelle C.J."/>
            <person name="Probst A.J."/>
            <person name="Thomas B.C."/>
            <person name="Singh A."/>
            <person name="Wilkins M.J."/>
            <person name="Karaoz U."/>
            <person name="Brodie E.L."/>
            <person name="Williams K.H."/>
            <person name="Hubbard S.S."/>
            <person name="Banfield J.F."/>
        </authorList>
    </citation>
    <scope>NUCLEOTIDE SEQUENCE [LARGE SCALE GENOMIC DNA]</scope>
</reference>